<reference evidence="3 4" key="1">
    <citation type="submission" date="2019-05" db="EMBL/GenBank/DDBJ databases">
        <title>Verrucobacter flavum gen. nov., sp. nov. a new member of the family Verrucomicrobiaceae.</title>
        <authorList>
            <person name="Szuroczki S."/>
            <person name="Abbaszade G."/>
            <person name="Szabo A."/>
            <person name="Felfoldi T."/>
            <person name="Schumann P."/>
            <person name="Boka K."/>
            <person name="Keki Z."/>
            <person name="Toumi M."/>
            <person name="Toth E."/>
        </authorList>
    </citation>
    <scope>NUCLEOTIDE SEQUENCE [LARGE SCALE GENOMIC DNA]</scope>
    <source>
        <strain evidence="3 4">MG-N-17</strain>
    </source>
</reference>
<dbReference type="PANTHER" id="PTHR48090">
    <property type="entry name" value="UNDECAPRENYL-PHOSPHATE 4-DEOXY-4-FORMAMIDO-L-ARABINOSE TRANSFERASE-RELATED"/>
    <property type="match status" value="1"/>
</dbReference>
<feature type="transmembrane region" description="Helical" evidence="1">
    <location>
        <begin position="408"/>
        <end position="431"/>
    </location>
</feature>
<feature type="domain" description="Glycosyltransferase 2-like" evidence="2">
    <location>
        <begin position="66"/>
        <end position="228"/>
    </location>
</feature>
<dbReference type="AlphaFoldDB" id="A0A5R8KAF9"/>
<keyword evidence="1" id="KW-1133">Transmembrane helix</keyword>
<feature type="transmembrane region" description="Helical" evidence="1">
    <location>
        <begin position="294"/>
        <end position="318"/>
    </location>
</feature>
<dbReference type="EMBL" id="VAUV01000014">
    <property type="protein sequence ID" value="TLD69281.1"/>
    <property type="molecule type" value="Genomic_DNA"/>
</dbReference>
<keyword evidence="1" id="KW-0812">Transmembrane</keyword>
<dbReference type="InterPro" id="IPR050256">
    <property type="entry name" value="Glycosyltransferase_2"/>
</dbReference>
<dbReference type="PANTHER" id="PTHR48090:SF7">
    <property type="entry name" value="RFBJ PROTEIN"/>
    <property type="match status" value="1"/>
</dbReference>
<dbReference type="InterPro" id="IPR001173">
    <property type="entry name" value="Glyco_trans_2-like"/>
</dbReference>
<dbReference type="InterPro" id="IPR029044">
    <property type="entry name" value="Nucleotide-diphossugar_trans"/>
</dbReference>
<dbReference type="SUPFAM" id="SSF53448">
    <property type="entry name" value="Nucleotide-diphospho-sugar transferases"/>
    <property type="match status" value="1"/>
</dbReference>
<feature type="transmembrane region" description="Helical" evidence="1">
    <location>
        <begin position="330"/>
        <end position="351"/>
    </location>
</feature>
<dbReference type="GO" id="GO:0016740">
    <property type="term" value="F:transferase activity"/>
    <property type="evidence" value="ECO:0007669"/>
    <property type="project" value="UniProtKB-KW"/>
</dbReference>
<evidence type="ECO:0000256" key="1">
    <source>
        <dbReference type="SAM" id="Phobius"/>
    </source>
</evidence>
<keyword evidence="4" id="KW-1185">Reference proteome</keyword>
<organism evidence="3 4">
    <name type="scientific">Phragmitibacter flavus</name>
    <dbReference type="NCBI Taxonomy" id="2576071"/>
    <lineage>
        <taxon>Bacteria</taxon>
        <taxon>Pseudomonadati</taxon>
        <taxon>Verrucomicrobiota</taxon>
        <taxon>Verrucomicrobiia</taxon>
        <taxon>Verrucomicrobiales</taxon>
        <taxon>Verrucomicrobiaceae</taxon>
        <taxon>Phragmitibacter</taxon>
    </lineage>
</organism>
<sequence>MMWRRSHRRWKNCWRRHWTGSGSRSMAAPCLGRELPRFISRFWKQPWRVIRKRVFSLNHDIMDLTFVFPCLNEERSLGACIDRVRGSLVRDPELRFEVVVADNGSTDDSRLIAERHGARVVPVPERGYGAALSGGINGAQGSYVMFADADGTYLYEDALSLYQETRKANADMGIASRLKGRIEKDAMPPLHRWLGTPVLTWLINRLFGGKLSDCNSGFRCIRRESFNKWNIRATGMEFASELLIKALKNDAKSVEIPSGLTPSPVERMPHLRTWRDGMRHLLFILSERPRLFEVAGLGLLIFATLLQAMAALLGPIGVGSIHIFDVHSQVLVMLGAMMGAQLYLFSCMLYLRSNDPPLGITRKLIEMEEGILFFLLLGLLLGIGAVVLWITMQWALNRFSGLHHANELIVWVHFLAVPALSAIGLLGLHVLRKAR</sequence>
<feature type="transmembrane region" description="Helical" evidence="1">
    <location>
        <begin position="371"/>
        <end position="396"/>
    </location>
</feature>
<dbReference type="CDD" id="cd04179">
    <property type="entry name" value="DPM_DPG-synthase_like"/>
    <property type="match status" value="1"/>
</dbReference>
<evidence type="ECO:0000313" key="3">
    <source>
        <dbReference type="EMBL" id="TLD69281.1"/>
    </source>
</evidence>
<keyword evidence="1" id="KW-0472">Membrane</keyword>
<dbReference type="OrthoDB" id="9810303at2"/>
<accession>A0A5R8KAF9</accession>
<evidence type="ECO:0000259" key="2">
    <source>
        <dbReference type="Pfam" id="PF00535"/>
    </source>
</evidence>
<gene>
    <name evidence="3" type="ORF">FEM03_18080</name>
</gene>
<proteinExistence type="predicted"/>
<evidence type="ECO:0000313" key="4">
    <source>
        <dbReference type="Proteomes" id="UP000306196"/>
    </source>
</evidence>
<comment type="caution">
    <text evidence="3">The sequence shown here is derived from an EMBL/GenBank/DDBJ whole genome shotgun (WGS) entry which is preliminary data.</text>
</comment>
<dbReference type="Proteomes" id="UP000306196">
    <property type="component" value="Unassembled WGS sequence"/>
</dbReference>
<protein>
    <submittedName>
        <fullName evidence="3">Glycosyltransferase family 2 protein</fullName>
    </submittedName>
</protein>
<name>A0A5R8KAF9_9BACT</name>
<keyword evidence="3" id="KW-0808">Transferase</keyword>
<dbReference type="Pfam" id="PF00535">
    <property type="entry name" value="Glycos_transf_2"/>
    <property type="match status" value="1"/>
</dbReference>
<dbReference type="Gene3D" id="3.90.550.10">
    <property type="entry name" value="Spore Coat Polysaccharide Biosynthesis Protein SpsA, Chain A"/>
    <property type="match status" value="1"/>
</dbReference>